<comment type="caution">
    <text evidence="2">The sequence shown here is derived from an EMBL/GenBank/DDBJ whole genome shotgun (WGS) entry which is preliminary data.</text>
</comment>
<organism evidence="2 3">
    <name type="scientific">Maricaulis maris</name>
    <dbReference type="NCBI Taxonomy" id="74318"/>
    <lineage>
        <taxon>Bacteria</taxon>
        <taxon>Pseudomonadati</taxon>
        <taxon>Pseudomonadota</taxon>
        <taxon>Alphaproteobacteria</taxon>
        <taxon>Maricaulales</taxon>
        <taxon>Maricaulaceae</taxon>
        <taxon>Maricaulis</taxon>
    </lineage>
</organism>
<feature type="transmembrane region" description="Helical" evidence="1">
    <location>
        <begin position="81"/>
        <end position="101"/>
    </location>
</feature>
<feature type="transmembrane region" description="Helical" evidence="1">
    <location>
        <begin position="48"/>
        <end position="74"/>
    </location>
</feature>
<keyword evidence="1" id="KW-0472">Membrane</keyword>
<accession>A0A495DQB1</accession>
<keyword evidence="1" id="KW-0812">Transmembrane</keyword>
<sequence length="137" mass="15184">MTSQTPRIFWLAFGLIILEAGYALFNAGKDLIIRFLPGSHAYMNPAEVAFILSVSWLQELVFFSAVAATCVSVYLMLQRSIWVLATYAAGVFLTKADWLISGFNGVELFALNGYVSLIYQTVVMGVLVWLSFLGKLD</sequence>
<dbReference type="Proteomes" id="UP000273675">
    <property type="component" value="Unassembled WGS sequence"/>
</dbReference>
<evidence type="ECO:0000313" key="2">
    <source>
        <dbReference type="EMBL" id="RKR04159.1"/>
    </source>
</evidence>
<dbReference type="EMBL" id="RBIM01000001">
    <property type="protein sequence ID" value="RKR04159.1"/>
    <property type="molecule type" value="Genomic_DNA"/>
</dbReference>
<reference evidence="2 3" key="1">
    <citation type="submission" date="2018-10" db="EMBL/GenBank/DDBJ databases">
        <title>Genomic Encyclopedia of Type Strains, Phase IV (KMG-IV): sequencing the most valuable type-strain genomes for metagenomic binning, comparative biology and taxonomic classification.</title>
        <authorList>
            <person name="Goeker M."/>
        </authorList>
    </citation>
    <scope>NUCLEOTIDE SEQUENCE [LARGE SCALE GENOMIC DNA]</scope>
    <source>
        <strain evidence="2 3">DSM 4734</strain>
    </source>
</reference>
<dbReference type="RefSeq" id="WP_147422614.1">
    <property type="nucleotide sequence ID" value="NZ_RBIM01000001.1"/>
</dbReference>
<feature type="transmembrane region" description="Helical" evidence="1">
    <location>
        <begin position="113"/>
        <end position="133"/>
    </location>
</feature>
<keyword evidence="1" id="KW-1133">Transmembrane helix</keyword>
<feature type="transmembrane region" description="Helical" evidence="1">
    <location>
        <begin position="7"/>
        <end position="28"/>
    </location>
</feature>
<proteinExistence type="predicted"/>
<name>A0A495DQB1_9PROT</name>
<dbReference type="AlphaFoldDB" id="A0A495DQB1"/>
<gene>
    <name evidence="2" type="ORF">C7435_0603</name>
</gene>
<protein>
    <submittedName>
        <fullName evidence="2">Uncharacterized protein</fullName>
    </submittedName>
</protein>
<evidence type="ECO:0000313" key="3">
    <source>
        <dbReference type="Proteomes" id="UP000273675"/>
    </source>
</evidence>
<evidence type="ECO:0000256" key="1">
    <source>
        <dbReference type="SAM" id="Phobius"/>
    </source>
</evidence>
<dbReference type="OrthoDB" id="9928936at2"/>